<evidence type="ECO:0000313" key="1">
    <source>
        <dbReference type="EMBL" id="KAH7445881.1"/>
    </source>
</evidence>
<dbReference type="AlphaFoldDB" id="A0A8T2VBP1"/>
<gene>
    <name evidence="1" type="ORF">KP509_01G027200</name>
</gene>
<organism evidence="1 2">
    <name type="scientific">Ceratopteris richardii</name>
    <name type="common">Triangle waterfern</name>
    <dbReference type="NCBI Taxonomy" id="49495"/>
    <lineage>
        <taxon>Eukaryota</taxon>
        <taxon>Viridiplantae</taxon>
        <taxon>Streptophyta</taxon>
        <taxon>Embryophyta</taxon>
        <taxon>Tracheophyta</taxon>
        <taxon>Polypodiopsida</taxon>
        <taxon>Polypodiidae</taxon>
        <taxon>Polypodiales</taxon>
        <taxon>Pteridineae</taxon>
        <taxon>Pteridaceae</taxon>
        <taxon>Parkerioideae</taxon>
        <taxon>Ceratopteris</taxon>
    </lineage>
</organism>
<accession>A0A8T2VBP1</accession>
<proteinExistence type="predicted"/>
<evidence type="ECO:0000313" key="2">
    <source>
        <dbReference type="Proteomes" id="UP000825935"/>
    </source>
</evidence>
<sequence>MIYVCGLAFGVGLCVSIALPCSFLTLAMVPLFMSMGVDALLALLATSLGEASHFHVRWLGFVAPLFSTIWHRCRGCRPLAVGFSKFACSYFVRCTLTLRGG</sequence>
<protein>
    <submittedName>
        <fullName evidence="1">Uncharacterized protein</fullName>
    </submittedName>
</protein>
<keyword evidence="2" id="KW-1185">Reference proteome</keyword>
<dbReference type="Proteomes" id="UP000825935">
    <property type="component" value="Chromosome 1"/>
</dbReference>
<comment type="caution">
    <text evidence="1">The sequence shown here is derived from an EMBL/GenBank/DDBJ whole genome shotgun (WGS) entry which is preliminary data.</text>
</comment>
<name>A0A8T2VBP1_CERRI</name>
<reference evidence="1" key="1">
    <citation type="submission" date="2021-08" db="EMBL/GenBank/DDBJ databases">
        <title>WGS assembly of Ceratopteris richardii.</title>
        <authorList>
            <person name="Marchant D.B."/>
            <person name="Chen G."/>
            <person name="Jenkins J."/>
            <person name="Shu S."/>
            <person name="Leebens-Mack J."/>
            <person name="Grimwood J."/>
            <person name="Schmutz J."/>
            <person name="Soltis P."/>
            <person name="Soltis D."/>
            <person name="Chen Z.-H."/>
        </authorList>
    </citation>
    <scope>NUCLEOTIDE SEQUENCE</scope>
    <source>
        <strain evidence="1">Whitten #5841</strain>
        <tissue evidence="1">Leaf</tissue>
    </source>
</reference>
<dbReference type="EMBL" id="CM035406">
    <property type="protein sequence ID" value="KAH7445881.1"/>
    <property type="molecule type" value="Genomic_DNA"/>
</dbReference>